<proteinExistence type="predicted"/>
<reference evidence="1 2" key="1">
    <citation type="journal article" date="2024" name="G3 (Bethesda)">
        <title>Genome assembly of Hibiscus sabdariffa L. provides insights into metabolisms of medicinal natural products.</title>
        <authorList>
            <person name="Kim T."/>
        </authorList>
    </citation>
    <scope>NUCLEOTIDE SEQUENCE [LARGE SCALE GENOMIC DNA]</scope>
    <source>
        <strain evidence="1">TK-2024</strain>
        <tissue evidence="1">Old leaves</tissue>
    </source>
</reference>
<name>A0ABR2NVQ5_9ROSI</name>
<accession>A0ABR2NVQ5</accession>
<organism evidence="1 2">
    <name type="scientific">Hibiscus sabdariffa</name>
    <name type="common">roselle</name>
    <dbReference type="NCBI Taxonomy" id="183260"/>
    <lineage>
        <taxon>Eukaryota</taxon>
        <taxon>Viridiplantae</taxon>
        <taxon>Streptophyta</taxon>
        <taxon>Embryophyta</taxon>
        <taxon>Tracheophyta</taxon>
        <taxon>Spermatophyta</taxon>
        <taxon>Magnoliopsida</taxon>
        <taxon>eudicotyledons</taxon>
        <taxon>Gunneridae</taxon>
        <taxon>Pentapetalae</taxon>
        <taxon>rosids</taxon>
        <taxon>malvids</taxon>
        <taxon>Malvales</taxon>
        <taxon>Malvaceae</taxon>
        <taxon>Malvoideae</taxon>
        <taxon>Hibiscus</taxon>
    </lineage>
</organism>
<dbReference type="EMBL" id="JBBPBN010000097">
    <property type="protein sequence ID" value="KAK8980057.1"/>
    <property type="molecule type" value="Genomic_DNA"/>
</dbReference>
<gene>
    <name evidence="1" type="ORF">V6N11_061275</name>
</gene>
<comment type="caution">
    <text evidence="1">The sequence shown here is derived from an EMBL/GenBank/DDBJ whole genome shotgun (WGS) entry which is preliminary data.</text>
</comment>
<protein>
    <submittedName>
        <fullName evidence="1">Uncharacterized protein</fullName>
    </submittedName>
</protein>
<keyword evidence="2" id="KW-1185">Reference proteome</keyword>
<evidence type="ECO:0000313" key="1">
    <source>
        <dbReference type="EMBL" id="KAK8980057.1"/>
    </source>
</evidence>
<dbReference type="Proteomes" id="UP001396334">
    <property type="component" value="Unassembled WGS sequence"/>
</dbReference>
<sequence length="176" mass="19970">MSTMPSYAVDDPFLFSHGDLVSVRCLVSALKYLENVSRLHINETKSSIFCCSMQRGLKDKILQFLGYREEDYHRNQLLDSGAPFLCRKSSTDQLCVEKQADVLKTTIVKDLWRDERWRLPDPTDQLAVQAYSYSLTALFPEDITVDIGFSSTVALPLFSAFTIDLNASFSILLIAR</sequence>
<evidence type="ECO:0000313" key="2">
    <source>
        <dbReference type="Proteomes" id="UP001396334"/>
    </source>
</evidence>